<dbReference type="AlphaFoldDB" id="A0A834CUI3"/>
<dbReference type="EMBL" id="WKFB01000158">
    <property type="protein sequence ID" value="KAF6733404.1"/>
    <property type="molecule type" value="Genomic_DNA"/>
</dbReference>
<evidence type="ECO:0000313" key="3">
    <source>
        <dbReference type="Proteomes" id="UP000646548"/>
    </source>
</evidence>
<accession>A0A834CUI3</accession>
<sequence length="142" mass="16374">NCWWSSAGPAKSQNGERKTAGEACRRKTEAAEKIVMMKMAVKHLVRRVVTKYPAGTVQKHKISLLLLSFTQSLLISTPLRRRWCAKNKLPWFHVNTGLWLWDFGLKPVQRCFLFVGKNSFYLRFFALFFDPTGKLHGSEKSN</sequence>
<organism evidence="2 3">
    <name type="scientific">Oryzias melastigma</name>
    <name type="common">Marine medaka</name>
    <dbReference type="NCBI Taxonomy" id="30732"/>
    <lineage>
        <taxon>Eukaryota</taxon>
        <taxon>Metazoa</taxon>
        <taxon>Chordata</taxon>
        <taxon>Craniata</taxon>
        <taxon>Vertebrata</taxon>
        <taxon>Euteleostomi</taxon>
        <taxon>Actinopterygii</taxon>
        <taxon>Neopterygii</taxon>
        <taxon>Teleostei</taxon>
        <taxon>Neoteleostei</taxon>
        <taxon>Acanthomorphata</taxon>
        <taxon>Ovalentaria</taxon>
        <taxon>Atherinomorphae</taxon>
        <taxon>Beloniformes</taxon>
        <taxon>Adrianichthyidae</taxon>
        <taxon>Oryziinae</taxon>
        <taxon>Oryzias</taxon>
    </lineage>
</organism>
<comment type="caution">
    <text evidence="2">The sequence shown here is derived from an EMBL/GenBank/DDBJ whole genome shotgun (WGS) entry which is preliminary data.</text>
</comment>
<proteinExistence type="predicted"/>
<dbReference type="Proteomes" id="UP000646548">
    <property type="component" value="Unassembled WGS sequence"/>
</dbReference>
<evidence type="ECO:0000313" key="2">
    <source>
        <dbReference type="EMBL" id="KAF6733404.1"/>
    </source>
</evidence>
<reference evidence="2" key="1">
    <citation type="journal article" name="BMC Genomics">
        <title>Long-read sequencing and de novo genome assembly of marine medaka (Oryzias melastigma).</title>
        <authorList>
            <person name="Liang P."/>
            <person name="Saqib H.S.A."/>
            <person name="Ni X."/>
            <person name="Shen Y."/>
        </authorList>
    </citation>
    <scope>NUCLEOTIDE SEQUENCE</scope>
    <source>
        <strain evidence="2">Bigg-433</strain>
    </source>
</reference>
<name>A0A834CUI3_ORYME</name>
<protein>
    <submittedName>
        <fullName evidence="2">Uncharacterized protein</fullName>
    </submittedName>
</protein>
<feature type="non-terminal residue" evidence="2">
    <location>
        <position position="1"/>
    </location>
</feature>
<feature type="region of interest" description="Disordered" evidence="1">
    <location>
        <begin position="1"/>
        <end position="22"/>
    </location>
</feature>
<evidence type="ECO:0000256" key="1">
    <source>
        <dbReference type="SAM" id="MobiDB-lite"/>
    </source>
</evidence>
<gene>
    <name evidence="2" type="ORF">FQA47_004105</name>
</gene>